<evidence type="ECO:0000313" key="2">
    <source>
        <dbReference type="EMBL" id="NBI07912.1"/>
    </source>
</evidence>
<dbReference type="PANTHER" id="PTHR40061">
    <property type="entry name" value="SPORULATION PROTEIN YLMC-RELATED"/>
    <property type="match status" value="1"/>
</dbReference>
<dbReference type="Proteomes" id="UP000467132">
    <property type="component" value="Unassembled WGS sequence"/>
</dbReference>
<dbReference type="Gene3D" id="2.30.30.240">
    <property type="entry name" value="PRC-barrel domain"/>
    <property type="match status" value="1"/>
</dbReference>
<dbReference type="EMBL" id="QXXA01000016">
    <property type="protein sequence ID" value="NBI07912.1"/>
    <property type="molecule type" value="Genomic_DNA"/>
</dbReference>
<keyword evidence="3" id="KW-1185">Reference proteome</keyword>
<dbReference type="AlphaFoldDB" id="A0A845R3A0"/>
<dbReference type="InterPro" id="IPR027275">
    <property type="entry name" value="PRC-brl_dom"/>
</dbReference>
<organism evidence="2 3">
    <name type="scientific">Senegalia massiliensis</name>
    <dbReference type="NCBI Taxonomy" id="1720316"/>
    <lineage>
        <taxon>Bacteria</taxon>
        <taxon>Bacillati</taxon>
        <taxon>Bacillota</taxon>
        <taxon>Clostridia</taxon>
        <taxon>Eubacteriales</taxon>
        <taxon>Clostridiaceae</taxon>
        <taxon>Senegalia</taxon>
    </lineage>
</organism>
<dbReference type="SUPFAM" id="SSF50346">
    <property type="entry name" value="PRC-barrel domain"/>
    <property type="match status" value="1"/>
</dbReference>
<protein>
    <submittedName>
        <fullName evidence="2">YlmC/YmxH family sporulation protein</fullName>
    </submittedName>
</protein>
<proteinExistence type="predicted"/>
<evidence type="ECO:0000313" key="3">
    <source>
        <dbReference type="Proteomes" id="UP000467132"/>
    </source>
</evidence>
<name>A0A845R3A0_9CLOT</name>
<sequence>MKIYDIGNKKNVTLSELGGKEIVNLNDGGRLGIIADSDILIDENTGNIEALLVPDSRGQFKFFGEKREITIPWKSIRKIGEDMIIIELNY</sequence>
<feature type="domain" description="PRC-barrel" evidence="1">
    <location>
        <begin position="12"/>
        <end position="87"/>
    </location>
</feature>
<accession>A0A845R3A0</accession>
<dbReference type="NCBIfam" id="TIGR02888">
    <property type="entry name" value="spore_YlmC_YmxH"/>
    <property type="match status" value="1"/>
</dbReference>
<dbReference type="InterPro" id="IPR014238">
    <property type="entry name" value="Spore_YlmC/YmxH"/>
</dbReference>
<dbReference type="OrthoDB" id="6024937at2"/>
<dbReference type="PANTHER" id="PTHR40061:SF1">
    <property type="entry name" value="SPORULATION PROTEIN YLMC-RELATED"/>
    <property type="match status" value="1"/>
</dbReference>
<evidence type="ECO:0000259" key="1">
    <source>
        <dbReference type="Pfam" id="PF05239"/>
    </source>
</evidence>
<reference evidence="2 3" key="1">
    <citation type="submission" date="2018-08" db="EMBL/GenBank/DDBJ databases">
        <title>Murine metabolic-syndrome-specific gut microbial biobank.</title>
        <authorList>
            <person name="Liu C."/>
        </authorList>
    </citation>
    <scope>NUCLEOTIDE SEQUENCE [LARGE SCALE GENOMIC DNA]</scope>
    <source>
        <strain evidence="2 3">583</strain>
    </source>
</reference>
<comment type="caution">
    <text evidence="2">The sequence shown here is derived from an EMBL/GenBank/DDBJ whole genome shotgun (WGS) entry which is preliminary data.</text>
</comment>
<dbReference type="InterPro" id="IPR011033">
    <property type="entry name" value="PRC_barrel-like_sf"/>
</dbReference>
<gene>
    <name evidence="2" type="ORF">D3Z33_13710</name>
</gene>
<dbReference type="RefSeq" id="WP_160198376.1">
    <property type="nucleotide sequence ID" value="NZ_QXXA01000016.1"/>
</dbReference>
<dbReference type="Pfam" id="PF05239">
    <property type="entry name" value="PRC"/>
    <property type="match status" value="1"/>
</dbReference>